<evidence type="ECO:0000313" key="2">
    <source>
        <dbReference type="Proteomes" id="UP000029392"/>
    </source>
</evidence>
<name>A0A091BJ26_9GAMM</name>
<dbReference type="AlphaFoldDB" id="A0A091BJ26"/>
<reference evidence="1 2" key="1">
    <citation type="submission" date="2013-09" db="EMBL/GenBank/DDBJ databases">
        <title>Genome sequencing of Arenimonas malthae.</title>
        <authorList>
            <person name="Chen F."/>
            <person name="Wang G."/>
        </authorList>
    </citation>
    <scope>NUCLEOTIDE SEQUENCE [LARGE SCALE GENOMIC DNA]</scope>
    <source>
        <strain evidence="1 2">CC-JY-1</strain>
    </source>
</reference>
<dbReference type="Proteomes" id="UP000029392">
    <property type="component" value="Unassembled WGS sequence"/>
</dbReference>
<organism evidence="1 2">
    <name type="scientific">Arenimonas malthae CC-JY-1</name>
    <dbReference type="NCBI Taxonomy" id="1384054"/>
    <lineage>
        <taxon>Bacteria</taxon>
        <taxon>Pseudomonadati</taxon>
        <taxon>Pseudomonadota</taxon>
        <taxon>Gammaproteobacteria</taxon>
        <taxon>Lysobacterales</taxon>
        <taxon>Lysobacteraceae</taxon>
        <taxon>Arenimonas</taxon>
    </lineage>
</organism>
<dbReference type="EMBL" id="AVCH01000085">
    <property type="protein sequence ID" value="KFN50789.1"/>
    <property type="molecule type" value="Genomic_DNA"/>
</dbReference>
<keyword evidence="2" id="KW-1185">Reference proteome</keyword>
<comment type="caution">
    <text evidence="1">The sequence shown here is derived from an EMBL/GenBank/DDBJ whole genome shotgun (WGS) entry which is preliminary data.</text>
</comment>
<accession>A0A091BJ26</accession>
<evidence type="ECO:0000313" key="1">
    <source>
        <dbReference type="EMBL" id="KFN50789.1"/>
    </source>
</evidence>
<protein>
    <submittedName>
        <fullName evidence="1">Uncharacterized protein</fullName>
    </submittedName>
</protein>
<sequence length="113" mass="13536">MRVTASQLDADLISNLRDLYGWHSREMIASETQRHAVIEMMRERLDDERPAYLLVKETAKATSLSDYDVHVVLYQAIWRRELRIDLFSPLLMTKRLSSEREDPFERYASWFER</sequence>
<proteinExistence type="predicted"/>
<gene>
    <name evidence="1" type="ORF">N790_14965</name>
</gene>